<evidence type="ECO:0000313" key="1">
    <source>
        <dbReference type="EMBL" id="MFD1861590.1"/>
    </source>
</evidence>
<dbReference type="Proteomes" id="UP001597273">
    <property type="component" value="Unassembled WGS sequence"/>
</dbReference>
<evidence type="ECO:0000313" key="2">
    <source>
        <dbReference type="Proteomes" id="UP001597273"/>
    </source>
</evidence>
<dbReference type="EMBL" id="JBHUFW010000002">
    <property type="protein sequence ID" value="MFD1861590.1"/>
    <property type="molecule type" value="Genomic_DNA"/>
</dbReference>
<dbReference type="SUPFAM" id="SSF141571">
    <property type="entry name" value="Pentapeptide repeat-like"/>
    <property type="match status" value="1"/>
</dbReference>
<dbReference type="InterPro" id="IPR001646">
    <property type="entry name" value="5peptide_repeat"/>
</dbReference>
<gene>
    <name evidence="1" type="ORF">ACFSDB_01560</name>
</gene>
<dbReference type="PANTHER" id="PTHR42999:SF1">
    <property type="entry name" value="PENTAPEPTIDE REPEAT-CONTAINING PROTEIN"/>
    <property type="match status" value="1"/>
</dbReference>
<dbReference type="Gene3D" id="2.160.20.80">
    <property type="entry name" value="E3 ubiquitin-protein ligase SopA"/>
    <property type="match status" value="1"/>
</dbReference>
<accession>A0ABW4QDD1</accession>
<dbReference type="PANTHER" id="PTHR42999">
    <property type="entry name" value="ANTIBIOTIC RESISTANCE PROTEIN MCBG"/>
    <property type="match status" value="1"/>
</dbReference>
<keyword evidence="2" id="KW-1185">Reference proteome</keyword>
<dbReference type="RefSeq" id="WP_204891400.1">
    <property type="nucleotide sequence ID" value="NZ_JBHUFW010000002.1"/>
</dbReference>
<sequence length="213" mass="23889">MKKTKRSAPSIPEELEVVPFSSAMDDHYISKCKISQETIDFEAQEGLRVDQVVFENVNFAEAIWPRSEFVDALFINCDLSNADFSRTVFHRTEFRNSKLVGTNFAEAGIRHTLFADCVLNYAAFGFSLCNTSRFEGCSMRYADFYEAELKNTEFGRCDLNDVNFAETGLSGVDLSGNSFENIQVTVEKLAGCTVSPEQAMAFARQMGLVIKEN</sequence>
<dbReference type="InterPro" id="IPR052949">
    <property type="entry name" value="PA_immunity-related"/>
</dbReference>
<name>A0ABW4QDD1_9BACL</name>
<comment type="caution">
    <text evidence="1">The sequence shown here is derived from an EMBL/GenBank/DDBJ whole genome shotgun (WGS) entry which is preliminary data.</text>
</comment>
<dbReference type="Pfam" id="PF13599">
    <property type="entry name" value="Pentapeptide_4"/>
    <property type="match status" value="1"/>
</dbReference>
<organism evidence="1 2">
    <name type="scientific">Planococcus chinensis</name>
    <dbReference type="NCBI Taxonomy" id="272917"/>
    <lineage>
        <taxon>Bacteria</taxon>
        <taxon>Bacillati</taxon>
        <taxon>Bacillota</taxon>
        <taxon>Bacilli</taxon>
        <taxon>Bacillales</taxon>
        <taxon>Caryophanaceae</taxon>
        <taxon>Planococcus</taxon>
    </lineage>
</organism>
<proteinExistence type="predicted"/>
<protein>
    <submittedName>
        <fullName evidence="1">Pentapeptide repeat-containing protein</fullName>
    </submittedName>
</protein>
<reference evidence="2" key="1">
    <citation type="journal article" date="2019" name="Int. J. Syst. Evol. Microbiol.">
        <title>The Global Catalogue of Microorganisms (GCM) 10K type strain sequencing project: providing services to taxonomists for standard genome sequencing and annotation.</title>
        <authorList>
            <consortium name="The Broad Institute Genomics Platform"/>
            <consortium name="The Broad Institute Genome Sequencing Center for Infectious Disease"/>
            <person name="Wu L."/>
            <person name="Ma J."/>
        </authorList>
    </citation>
    <scope>NUCLEOTIDE SEQUENCE [LARGE SCALE GENOMIC DNA]</scope>
    <source>
        <strain evidence="2">CGMCC 1.15475</strain>
    </source>
</reference>